<evidence type="ECO:0000256" key="2">
    <source>
        <dbReference type="ARBA" id="ARBA00002704"/>
    </source>
</evidence>
<dbReference type="InterPro" id="IPR023416">
    <property type="entry name" value="Transthyretin/HIU_hydrolase_d"/>
</dbReference>
<dbReference type="EC" id="3.5.2.17" evidence="7"/>
<keyword evidence="11" id="KW-1185">Reference proteome</keyword>
<evidence type="ECO:0000256" key="7">
    <source>
        <dbReference type="RuleBase" id="RU361270"/>
    </source>
</evidence>
<feature type="domain" description="Transthyretin/hydroxyisourate hydrolase" evidence="9">
    <location>
        <begin position="21"/>
        <end position="137"/>
    </location>
</feature>
<feature type="signal peptide" evidence="8">
    <location>
        <begin position="1"/>
        <end position="18"/>
    </location>
</feature>
<proteinExistence type="inferred from homology"/>
<evidence type="ECO:0000256" key="5">
    <source>
        <dbReference type="ARBA" id="ARBA00022631"/>
    </source>
</evidence>
<name>A0ABU4JJC7_9FLAO</name>
<dbReference type="GO" id="GO:0033971">
    <property type="term" value="F:hydroxyisourate hydrolase activity"/>
    <property type="evidence" value="ECO:0007669"/>
    <property type="project" value="UniProtKB-EC"/>
</dbReference>
<comment type="similarity">
    <text evidence="3 7">Belongs to the transthyretin family. 5-hydroxyisourate hydrolase subfamily.</text>
</comment>
<accession>A0ABU4JJC7</accession>
<dbReference type="InterPro" id="IPR000895">
    <property type="entry name" value="Transthyretin/HIU_hydrolase"/>
</dbReference>
<dbReference type="NCBIfam" id="TIGR02962">
    <property type="entry name" value="hdxy_isourate"/>
    <property type="match status" value="1"/>
</dbReference>
<dbReference type="InterPro" id="IPR014306">
    <property type="entry name" value="Hydroxyisourate_hydrolase"/>
</dbReference>
<evidence type="ECO:0000256" key="8">
    <source>
        <dbReference type="SAM" id="SignalP"/>
    </source>
</evidence>
<keyword evidence="8" id="KW-0732">Signal</keyword>
<evidence type="ECO:0000259" key="9">
    <source>
        <dbReference type="SMART" id="SM00095"/>
    </source>
</evidence>
<protein>
    <recommendedName>
        <fullName evidence="7">5-hydroxyisourate hydrolase</fullName>
        <shortName evidence="7">HIU hydrolase</shortName>
        <shortName evidence="7">HIUHase</shortName>
        <ecNumber evidence="7">3.5.2.17</ecNumber>
    </recommendedName>
</protein>
<evidence type="ECO:0000256" key="6">
    <source>
        <dbReference type="ARBA" id="ARBA00022801"/>
    </source>
</evidence>
<dbReference type="EMBL" id="JAMXLT020000022">
    <property type="protein sequence ID" value="MDW8549772.1"/>
    <property type="molecule type" value="Genomic_DNA"/>
</dbReference>
<sequence length="138" mass="16261">MKKFLYLFFVVLFTSVSAQEKKEFQLSSHILDITVGQPVEKVDVQLEKFDETTKQWVSLGKKQTDQNGRIADFLPYSKDLKSNYGKYKLIFLTEDYFKNKKVESFYPFIEVVFQIKDDKHYHVPITLSPFGYSTYRGS</sequence>
<evidence type="ECO:0000256" key="1">
    <source>
        <dbReference type="ARBA" id="ARBA00001043"/>
    </source>
</evidence>
<evidence type="ECO:0000256" key="3">
    <source>
        <dbReference type="ARBA" id="ARBA00009850"/>
    </source>
</evidence>
<dbReference type="RefSeq" id="WP_063971355.1">
    <property type="nucleotide sequence ID" value="NZ_JAMXLT020000022.1"/>
</dbReference>
<keyword evidence="6 7" id="KW-0378">Hydrolase</keyword>
<dbReference type="CDD" id="cd05822">
    <property type="entry name" value="TLP_HIUase"/>
    <property type="match status" value="1"/>
</dbReference>
<dbReference type="SUPFAM" id="SSF49472">
    <property type="entry name" value="Transthyretin (synonym: prealbumin)"/>
    <property type="match status" value="1"/>
</dbReference>
<evidence type="ECO:0000256" key="4">
    <source>
        <dbReference type="ARBA" id="ARBA00011881"/>
    </source>
</evidence>
<dbReference type="SMART" id="SM00095">
    <property type="entry name" value="TR_THY"/>
    <property type="match status" value="1"/>
</dbReference>
<evidence type="ECO:0000313" key="11">
    <source>
        <dbReference type="Proteomes" id="UP001204439"/>
    </source>
</evidence>
<gene>
    <name evidence="10" type="primary">uraH</name>
    <name evidence="10" type="ORF">NG800_012680</name>
</gene>
<dbReference type="PROSITE" id="PS00769">
    <property type="entry name" value="TRANSTHYRETIN_2"/>
    <property type="match status" value="1"/>
</dbReference>
<organism evidence="10 11">
    <name type="scientific">Epilithonimonas ginsengisoli</name>
    <dbReference type="NCBI Taxonomy" id="1245592"/>
    <lineage>
        <taxon>Bacteria</taxon>
        <taxon>Pseudomonadati</taxon>
        <taxon>Bacteroidota</taxon>
        <taxon>Flavobacteriia</taxon>
        <taxon>Flavobacteriales</taxon>
        <taxon>Weeksellaceae</taxon>
        <taxon>Chryseobacterium group</taxon>
        <taxon>Epilithonimonas</taxon>
    </lineage>
</organism>
<comment type="function">
    <text evidence="2">Catalyzes the hydrolysis of 5-hydroxyisourate (HIU) to 2-oxo-4-hydroxy-4-carboxy-5-ureidoimidazoline (OHCU).</text>
</comment>
<keyword evidence="5 7" id="KW-0659">Purine metabolism</keyword>
<dbReference type="Pfam" id="PF00576">
    <property type="entry name" value="Transthyretin"/>
    <property type="match status" value="1"/>
</dbReference>
<dbReference type="PANTHER" id="PTHR10395:SF7">
    <property type="entry name" value="5-HYDROXYISOURATE HYDROLASE"/>
    <property type="match status" value="1"/>
</dbReference>
<evidence type="ECO:0000313" key="10">
    <source>
        <dbReference type="EMBL" id="MDW8549772.1"/>
    </source>
</evidence>
<dbReference type="Gene3D" id="2.60.40.180">
    <property type="entry name" value="Transthyretin/hydroxyisourate hydrolase domain"/>
    <property type="match status" value="1"/>
</dbReference>
<dbReference type="PRINTS" id="PR00189">
    <property type="entry name" value="TRNSTHYRETIN"/>
</dbReference>
<reference evidence="10 11" key="1">
    <citation type="submission" date="2023-11" db="EMBL/GenBank/DDBJ databases">
        <title>First isolation, identification, and characterization of non-pathogenic Epilithonimonas ginsengisoli isolated from diseased farmed rainbow trout (Oncorhynchus mykiss) in Chile.</title>
        <authorList>
            <person name="Miranda C.D."/>
            <person name="Irgang R."/>
            <person name="Concha C."/>
            <person name="Rojas R."/>
            <person name="Avendano R."/>
        </authorList>
    </citation>
    <scope>NUCLEOTIDE SEQUENCE [LARGE SCALE GENOMIC DNA]</scope>
    <source>
        <strain evidence="10 11">FP99</strain>
    </source>
</reference>
<comment type="catalytic activity">
    <reaction evidence="1 7">
        <text>5-hydroxyisourate + H2O = 5-hydroxy-2-oxo-4-ureido-2,5-dihydro-1H-imidazole-5-carboxylate + H(+)</text>
        <dbReference type="Rhea" id="RHEA:23736"/>
        <dbReference type="ChEBI" id="CHEBI:15377"/>
        <dbReference type="ChEBI" id="CHEBI:15378"/>
        <dbReference type="ChEBI" id="CHEBI:18072"/>
        <dbReference type="ChEBI" id="CHEBI:58639"/>
        <dbReference type="EC" id="3.5.2.17"/>
    </reaction>
</comment>
<comment type="caution">
    <text evidence="10">The sequence shown here is derived from an EMBL/GenBank/DDBJ whole genome shotgun (WGS) entry which is preliminary data.</text>
</comment>
<dbReference type="Proteomes" id="UP001204439">
    <property type="component" value="Unassembled WGS sequence"/>
</dbReference>
<dbReference type="InterPro" id="IPR036817">
    <property type="entry name" value="Transthyretin/HIU_hydrolase_sf"/>
</dbReference>
<dbReference type="InterPro" id="IPR023419">
    <property type="entry name" value="Transthyretin_CS"/>
</dbReference>
<dbReference type="PANTHER" id="PTHR10395">
    <property type="entry name" value="URICASE AND TRANSTHYRETIN-RELATED"/>
    <property type="match status" value="1"/>
</dbReference>
<comment type="subunit">
    <text evidence="4 7">Homotetramer.</text>
</comment>
<feature type="chain" id="PRO_5045057115" description="5-hydroxyisourate hydrolase" evidence="8">
    <location>
        <begin position="19"/>
        <end position="138"/>
    </location>
</feature>